<organism evidence="4 5">
    <name type="scientific">Euplotes crassus</name>
    <dbReference type="NCBI Taxonomy" id="5936"/>
    <lineage>
        <taxon>Eukaryota</taxon>
        <taxon>Sar</taxon>
        <taxon>Alveolata</taxon>
        <taxon>Ciliophora</taxon>
        <taxon>Intramacronucleata</taxon>
        <taxon>Spirotrichea</taxon>
        <taxon>Hypotrichia</taxon>
        <taxon>Euplotida</taxon>
        <taxon>Euplotidae</taxon>
        <taxon>Moneuplotes</taxon>
    </lineage>
</organism>
<dbReference type="Pfam" id="PF03031">
    <property type="entry name" value="NIF"/>
    <property type="match status" value="1"/>
</dbReference>
<dbReference type="InterPro" id="IPR004274">
    <property type="entry name" value="FCP1_dom"/>
</dbReference>
<feature type="compositionally biased region" description="Basic and acidic residues" evidence="2">
    <location>
        <begin position="212"/>
        <end position="228"/>
    </location>
</feature>
<dbReference type="EMBL" id="CAMPGE010027441">
    <property type="protein sequence ID" value="CAI2385071.1"/>
    <property type="molecule type" value="Genomic_DNA"/>
</dbReference>
<dbReference type="SMART" id="SM00577">
    <property type="entry name" value="CPDc"/>
    <property type="match status" value="1"/>
</dbReference>
<dbReference type="InterPro" id="IPR023214">
    <property type="entry name" value="HAD_sf"/>
</dbReference>
<dbReference type="CDD" id="cd07521">
    <property type="entry name" value="HAD_FCP1-like"/>
    <property type="match status" value="1"/>
</dbReference>
<evidence type="ECO:0000313" key="4">
    <source>
        <dbReference type="EMBL" id="CAI2385071.1"/>
    </source>
</evidence>
<evidence type="ECO:0000256" key="2">
    <source>
        <dbReference type="SAM" id="MobiDB-lite"/>
    </source>
</evidence>
<feature type="region of interest" description="Disordered" evidence="2">
    <location>
        <begin position="212"/>
        <end position="242"/>
    </location>
</feature>
<dbReference type="AlphaFoldDB" id="A0AAD2DA27"/>
<dbReference type="InterPro" id="IPR050365">
    <property type="entry name" value="TIM50"/>
</dbReference>
<keyword evidence="5" id="KW-1185">Reference proteome</keyword>
<dbReference type="InterPro" id="IPR036412">
    <property type="entry name" value="HAD-like_sf"/>
</dbReference>
<evidence type="ECO:0000256" key="1">
    <source>
        <dbReference type="SAM" id="Coils"/>
    </source>
</evidence>
<gene>
    <name evidence="4" type="ORF">ECRASSUSDP1_LOCUS26613</name>
</gene>
<dbReference type="PROSITE" id="PS50969">
    <property type="entry name" value="FCP1"/>
    <property type="match status" value="1"/>
</dbReference>
<protein>
    <recommendedName>
        <fullName evidence="3">FCP1 homology domain-containing protein</fullName>
    </recommendedName>
</protein>
<feature type="coiled-coil region" evidence="1">
    <location>
        <begin position="307"/>
        <end position="334"/>
    </location>
</feature>
<dbReference type="Proteomes" id="UP001295684">
    <property type="component" value="Unassembled WGS sequence"/>
</dbReference>
<accession>A0AAD2DA27</accession>
<proteinExistence type="predicted"/>
<dbReference type="SUPFAM" id="SSF56784">
    <property type="entry name" value="HAD-like"/>
    <property type="match status" value="1"/>
</dbReference>
<feature type="region of interest" description="Disordered" evidence="2">
    <location>
        <begin position="1"/>
        <end position="23"/>
    </location>
</feature>
<reference evidence="4" key="1">
    <citation type="submission" date="2023-07" db="EMBL/GenBank/DDBJ databases">
        <authorList>
            <consortium name="AG Swart"/>
            <person name="Singh M."/>
            <person name="Singh A."/>
            <person name="Seah K."/>
            <person name="Emmerich C."/>
        </authorList>
    </citation>
    <scope>NUCLEOTIDE SEQUENCE</scope>
    <source>
        <strain evidence="4">DP1</strain>
    </source>
</reference>
<feature type="domain" description="FCP1 homology" evidence="3">
    <location>
        <begin position="532"/>
        <end position="674"/>
    </location>
</feature>
<dbReference type="PANTHER" id="PTHR12210">
    <property type="entry name" value="DULLARD PROTEIN PHOSPHATASE"/>
    <property type="match status" value="1"/>
</dbReference>
<evidence type="ECO:0000313" key="5">
    <source>
        <dbReference type="Proteomes" id="UP001295684"/>
    </source>
</evidence>
<evidence type="ECO:0000259" key="3">
    <source>
        <dbReference type="PROSITE" id="PS50969"/>
    </source>
</evidence>
<dbReference type="FunFam" id="3.40.50.1000:FF:000184">
    <property type="entry name" value="Uncharacterized protein"/>
    <property type="match status" value="1"/>
</dbReference>
<name>A0AAD2DA27_EUPCR</name>
<comment type="caution">
    <text evidence="4">The sequence shown here is derived from an EMBL/GenBank/DDBJ whole genome shotgun (WGS) entry which is preliminary data.</text>
</comment>
<dbReference type="Gene3D" id="3.40.50.1000">
    <property type="entry name" value="HAD superfamily/HAD-like"/>
    <property type="match status" value="1"/>
</dbReference>
<keyword evidence="1" id="KW-0175">Coiled coil</keyword>
<sequence>MEHITRKPSPLKGKQSLNSLGTSSSKLSKIYANELTSKYQMGQSKVPSLYTPKRGQHSQIKNSLQFLTKAHGSAEKDQNMLMINGFGKNSRGLKAKQYKKMPLIRNTQKILKNSSHLQPKAIELYSFERVQAKNNFKPPILNLNEDLPHSSASRKLGSNNHFFGNFKKNKRTSSVADSQHKRSFNSSINMSNLKKESTYRYMSVTPSHKFHETSKAHDFRISHVKGKDPLSSTQKRSKPKLAVNNLTEPPKYKNSTIEEVKDEYNESKVSFNKPDSNQTELDIDIEAMIIVEDKICSLSNNIANDYYEVTREVYKKINEQIEILAEELQHIKTIKASLLLEYIVVIIISAFSHDSKLHKTTQLQFKNLNYYVHQNILLLIDVIIERLPSREEKAEWMKNLKSIIDSKLSQMAVKTTGLNNKQQSKLEIIRHNSECMVPIVKNFLAKRPNNGPVKKGKRNFHQTILYVLKTIDSHSFMKCREMLHKSYLSHTKKPKGSKRQNHLPPLHMVGGTSLQPMQSLPKVKAPYLPENSTGHGYTLVLDLDETLVHYFETNGKGKYNVRPSCQKFLKEMAEIYEVVVFTAAMQDYADWVMNDIDPNKYISHRLYRQHASPHGLVFVKDLSKIGRDLSKTIIVDNVAENFQLQPDNGIFIKSWFDDKNDTALQELAPLLKEIVEKECDDVRDALRQFRDQMMEQIARGVKNPKLSLS</sequence>
<feature type="region of interest" description="Disordered" evidence="2">
    <location>
        <begin position="151"/>
        <end position="189"/>
    </location>
</feature>